<evidence type="ECO:0000313" key="3">
    <source>
        <dbReference type="EMBL" id="ADC61868.1"/>
    </source>
</evidence>
<dbReference type="HOGENOM" id="CLU_2462298_0_0_6"/>
<feature type="signal peptide" evidence="2">
    <location>
        <begin position="1"/>
        <end position="25"/>
    </location>
</feature>
<reference evidence="3 4" key="1">
    <citation type="journal article" date="2011" name="Stand. Genomic Sci.">
        <title>Complete genome sequence of Allochromatium vinosum DSM 180(T).</title>
        <authorList>
            <person name="Weissgerber T."/>
            <person name="Zigann R."/>
            <person name="Bruce D."/>
            <person name="Chang Y.J."/>
            <person name="Detter J.C."/>
            <person name="Han C."/>
            <person name="Hauser L."/>
            <person name="Jeffries C.D."/>
            <person name="Land M."/>
            <person name="Munk A.C."/>
            <person name="Tapia R."/>
            <person name="Dahl C."/>
        </authorList>
    </citation>
    <scope>NUCLEOTIDE SEQUENCE [LARGE SCALE GENOMIC DNA]</scope>
    <source>
        <strain evidence="4">ATCC 17899 / DSM 180 / NBRC 103801 / NCIMB 10441 / D</strain>
    </source>
</reference>
<keyword evidence="4" id="KW-1185">Reference proteome</keyword>
<evidence type="ECO:0000313" key="4">
    <source>
        <dbReference type="Proteomes" id="UP000001441"/>
    </source>
</evidence>
<gene>
    <name evidence="3" type="ordered locus">Alvin_0923</name>
</gene>
<dbReference type="AlphaFoldDB" id="D3RR40"/>
<evidence type="ECO:0000256" key="2">
    <source>
        <dbReference type="SAM" id="SignalP"/>
    </source>
</evidence>
<dbReference type="Proteomes" id="UP000001441">
    <property type="component" value="Chromosome"/>
</dbReference>
<dbReference type="RefSeq" id="WP_012970144.1">
    <property type="nucleotide sequence ID" value="NC_013851.1"/>
</dbReference>
<accession>D3RR40</accession>
<evidence type="ECO:0000256" key="1">
    <source>
        <dbReference type="SAM" id="MobiDB-lite"/>
    </source>
</evidence>
<name>D3RR40_ALLVD</name>
<feature type="compositionally biased region" description="Polar residues" evidence="1">
    <location>
        <begin position="45"/>
        <end position="57"/>
    </location>
</feature>
<organism evidence="3 4">
    <name type="scientific">Allochromatium vinosum (strain ATCC 17899 / DSM 180 / NBRC 103801 / NCIMB 10441 / D)</name>
    <name type="common">Chromatium vinosum</name>
    <dbReference type="NCBI Taxonomy" id="572477"/>
    <lineage>
        <taxon>Bacteria</taxon>
        <taxon>Pseudomonadati</taxon>
        <taxon>Pseudomonadota</taxon>
        <taxon>Gammaproteobacteria</taxon>
        <taxon>Chromatiales</taxon>
        <taxon>Chromatiaceae</taxon>
        <taxon>Allochromatium</taxon>
    </lineage>
</organism>
<proteinExistence type="predicted"/>
<feature type="region of interest" description="Disordered" evidence="1">
    <location>
        <begin position="34"/>
        <end position="58"/>
    </location>
</feature>
<keyword evidence="2" id="KW-0732">Signal</keyword>
<dbReference type="KEGG" id="alv:Alvin_0923"/>
<protein>
    <recommendedName>
        <fullName evidence="5">Lipoprotein</fullName>
    </recommendedName>
</protein>
<evidence type="ECO:0008006" key="5">
    <source>
        <dbReference type="Google" id="ProtNLM"/>
    </source>
</evidence>
<sequence>MNPLNVTVIAASIGLIFSACISAQALSETTTAPTVAGGMERSAERQASQEALGQTRDTNYEMAKDDCKVLESGDQEHCEDEAQKQYSK</sequence>
<dbReference type="EMBL" id="CP001896">
    <property type="protein sequence ID" value="ADC61868.1"/>
    <property type="molecule type" value="Genomic_DNA"/>
</dbReference>
<feature type="chain" id="PRO_5003050654" description="Lipoprotein" evidence="2">
    <location>
        <begin position="26"/>
        <end position="88"/>
    </location>
</feature>